<organism evidence="2 3">
    <name type="scientific">Enterococcus cecorum</name>
    <dbReference type="NCBI Taxonomy" id="44008"/>
    <lineage>
        <taxon>Bacteria</taxon>
        <taxon>Bacillati</taxon>
        <taxon>Bacillota</taxon>
        <taxon>Bacilli</taxon>
        <taxon>Lactobacillales</taxon>
        <taxon>Enterococcaceae</taxon>
        <taxon>Enterococcus</taxon>
    </lineage>
</organism>
<dbReference type="Proteomes" id="UP000588071">
    <property type="component" value="Unassembled WGS sequence"/>
</dbReference>
<dbReference type="InterPro" id="IPR025586">
    <property type="entry name" value="PcfJ"/>
</dbReference>
<name>A0A7X9NMV4_9ENTE</name>
<comment type="caution">
    <text evidence="2">The sequence shown here is derived from an EMBL/GenBank/DDBJ whole genome shotgun (WGS) entry which is preliminary data.</text>
</comment>
<dbReference type="EMBL" id="JABAFV010000002">
    <property type="protein sequence ID" value="NME49134.1"/>
    <property type="molecule type" value="Genomic_DNA"/>
</dbReference>
<feature type="coiled-coil region" evidence="1">
    <location>
        <begin position="317"/>
        <end position="349"/>
    </location>
</feature>
<dbReference type="RefSeq" id="WP_115230266.1">
    <property type="nucleotide sequence ID" value="NZ_JABAFV010000002.1"/>
</dbReference>
<proteinExistence type="predicted"/>
<evidence type="ECO:0008006" key="4">
    <source>
        <dbReference type="Google" id="ProtNLM"/>
    </source>
</evidence>
<evidence type="ECO:0000313" key="3">
    <source>
        <dbReference type="Proteomes" id="UP000588071"/>
    </source>
</evidence>
<reference evidence="2 3" key="1">
    <citation type="submission" date="2020-04" db="EMBL/GenBank/DDBJ databases">
        <authorList>
            <person name="Hitch T.C.A."/>
            <person name="Wylensek D."/>
            <person name="Clavel T."/>
        </authorList>
    </citation>
    <scope>NUCLEOTIDE SEQUENCE [LARGE SCALE GENOMIC DNA]</scope>
    <source>
        <strain evidence="2 3">WCA-380-WT-3C</strain>
    </source>
</reference>
<evidence type="ECO:0000313" key="2">
    <source>
        <dbReference type="EMBL" id="NME49134.1"/>
    </source>
</evidence>
<sequence length="447" mass="53336">MNMNREIQKPLTPPKAFFDWCTSQIPTYEWKNKKETILASSRKNCPTIKKRLTKRSKLSYPTKFYSFGVILVSKKRIEIQSHCYWQTIKDGKETLIYEHSNLERFSKDTHLKAHCRNGYWYEGLLSNYGFMSSAYTNTVFYPNNWQEKLTTISELKYLQLPEIERQELAHIYKYRNEIEFLQKIGATTLANEIIFDDYRNIFGLYFHKADMRVITKKWLKANKHKLKANNPTFQELMLENTLKGRNAPMIDGIEKYLHYSQIKQLPKEVNLTKFQKWFIRKGERFDYYMDYLHMLEELDTPLNDDTVLYPENLQVAHDNAVNTLNLLKSEIEEKEYEERKKQIKVFEAEIDDLLFLTPHSLQEIVQEGSILHHCVGSQRYLEQHKQGATTIVFIRKKEEPNLPYFTLEYRNQQVTQIQGKCNRQEVPEKIKQAVRQWQENLQHALSS</sequence>
<keyword evidence="1" id="KW-0175">Coiled coil</keyword>
<accession>A0A7X9NMV4</accession>
<evidence type="ECO:0000256" key="1">
    <source>
        <dbReference type="SAM" id="Coils"/>
    </source>
</evidence>
<dbReference type="Pfam" id="PF14284">
    <property type="entry name" value="PcfJ"/>
    <property type="match status" value="1"/>
</dbReference>
<protein>
    <recommendedName>
        <fullName evidence="4">PcfJ-like protein</fullName>
    </recommendedName>
</protein>
<gene>
    <name evidence="2" type="ORF">HF857_02485</name>
</gene>
<dbReference type="AlphaFoldDB" id="A0A7X9NMV4"/>